<dbReference type="AlphaFoldDB" id="A0A1Y3P631"/>
<evidence type="ECO:0000313" key="6">
    <source>
        <dbReference type="Proteomes" id="UP000195440"/>
    </source>
</evidence>
<dbReference type="RefSeq" id="WP_087264736.1">
    <property type="nucleotide sequence ID" value="NZ_JBJGBV010000007.1"/>
</dbReference>
<dbReference type="Pfam" id="PF04865">
    <property type="entry name" value="Baseplate_J"/>
    <property type="match status" value="1"/>
</dbReference>
<dbReference type="PANTHER" id="PTHR37829">
    <property type="entry name" value="PHAGE-LIKE ELEMENT PBSX PROTEIN XKDT"/>
    <property type="match status" value="1"/>
</dbReference>
<dbReference type="PANTHER" id="PTHR37829:SF3">
    <property type="entry name" value="PROTEIN JAYE-RELATED"/>
    <property type="match status" value="1"/>
</dbReference>
<sequence>MPFKTPSLPELISRARSDLAGSSALLRSDAEVLARINGAASYGRYGHQHYIAAQILPDTADEENLLRMALLRLRRGYLPAVSSAGTASFTGVVGAVLDAGTLLQREGDGALFKVTLSVTLTALSGSVKLEAVVPGILGNTPTSMRLTTVSPVAGVADTFVVLEPGLTGGTEQESLEALRAKVMRSYAVVPHGGNQSDYVTWALEVPGVTRAWVRRHWMGPGTVGLFVVRDGDIDPIPNAEQLQRVSEYIESMRPVTAEVRVLAPVELPIQYEIKLTPDSGAIRAAVEDALIDLHSREADLGVVMLGSHIAEAISGAAGEKDHTLFAPLGNVQPGANELPTFGGILWR</sequence>
<dbReference type="InterPro" id="IPR052399">
    <property type="entry name" value="Phage_Baseplate_Assmbl_Protein"/>
</dbReference>
<dbReference type="Proteomes" id="UP000195440">
    <property type="component" value="Unassembled WGS sequence"/>
</dbReference>
<gene>
    <name evidence="5" type="ORF">AUC60_03660</name>
</gene>
<evidence type="ECO:0000259" key="3">
    <source>
        <dbReference type="Pfam" id="PF26078"/>
    </source>
</evidence>
<evidence type="ECO:0000259" key="2">
    <source>
        <dbReference type="Pfam" id="PF04865"/>
    </source>
</evidence>
<proteinExistence type="inferred from homology"/>
<feature type="domain" description="Baseplate J-like central" evidence="3">
    <location>
        <begin position="190"/>
        <end position="263"/>
    </location>
</feature>
<reference evidence="5 6" key="1">
    <citation type="journal article" date="2017" name="Syst. Appl. Microbiol.">
        <title>Pseudomonas caspiana sp. nov., a citrus pathogen in the Pseudomonas syringae phylogenetic group.</title>
        <authorList>
            <person name="Busquets A."/>
            <person name="Gomila M."/>
            <person name="Beiki F."/>
            <person name="Mulet M."/>
            <person name="Rahimian H."/>
            <person name="Garcia-Valdes E."/>
            <person name="Lalucat J."/>
        </authorList>
    </citation>
    <scope>NUCLEOTIDE SEQUENCE [LARGE SCALE GENOMIC DNA]</scope>
    <source>
        <strain evidence="5 6">FBF102</strain>
    </source>
</reference>
<feature type="domain" description="Baseplate protein J-like barrel" evidence="2">
    <location>
        <begin position="86"/>
        <end position="163"/>
    </location>
</feature>
<dbReference type="Pfam" id="PF26078">
    <property type="entry name" value="Baseplate_J_M"/>
    <property type="match status" value="1"/>
</dbReference>
<evidence type="ECO:0000256" key="1">
    <source>
        <dbReference type="ARBA" id="ARBA00038087"/>
    </source>
</evidence>
<evidence type="ECO:0000313" key="5">
    <source>
        <dbReference type="EMBL" id="OUM75306.1"/>
    </source>
</evidence>
<dbReference type="EMBL" id="LOHF01000002">
    <property type="protein sequence ID" value="OUM75306.1"/>
    <property type="molecule type" value="Genomic_DNA"/>
</dbReference>
<keyword evidence="6" id="KW-1185">Reference proteome</keyword>
<dbReference type="OrthoDB" id="7565172at2"/>
<accession>A0A1Y3P631</accession>
<comment type="similarity">
    <text evidence="1">Belongs to the Mu gp47/PBSX XkdT family.</text>
</comment>
<organism evidence="5 6">
    <name type="scientific">Pseudomonas caspiana</name>
    <dbReference type="NCBI Taxonomy" id="1451454"/>
    <lineage>
        <taxon>Bacteria</taxon>
        <taxon>Pseudomonadati</taxon>
        <taxon>Pseudomonadota</taxon>
        <taxon>Gammaproteobacteria</taxon>
        <taxon>Pseudomonadales</taxon>
        <taxon>Pseudomonadaceae</taxon>
        <taxon>Pseudomonas</taxon>
    </lineage>
</organism>
<dbReference type="InterPro" id="IPR006949">
    <property type="entry name" value="Barrel_Baseplate_J-like"/>
</dbReference>
<dbReference type="Pfam" id="PF26079">
    <property type="entry name" value="Baseplate_J_C"/>
    <property type="match status" value="1"/>
</dbReference>
<dbReference type="InterPro" id="IPR058531">
    <property type="entry name" value="Baseplate_J_M"/>
</dbReference>
<dbReference type="InterPro" id="IPR058530">
    <property type="entry name" value="Baseplate_J-like_C"/>
</dbReference>
<evidence type="ECO:0000259" key="4">
    <source>
        <dbReference type="Pfam" id="PF26079"/>
    </source>
</evidence>
<protein>
    <submittedName>
        <fullName evidence="5">Baseplate J protein</fullName>
    </submittedName>
</protein>
<comment type="caution">
    <text evidence="5">The sequence shown here is derived from an EMBL/GenBank/DDBJ whole genome shotgun (WGS) entry which is preliminary data.</text>
</comment>
<name>A0A1Y3P631_9PSED</name>
<feature type="domain" description="Baseplate J-like C-terminal" evidence="4">
    <location>
        <begin position="272"/>
        <end position="346"/>
    </location>
</feature>